<proteinExistence type="predicted"/>
<evidence type="ECO:0000313" key="2">
    <source>
        <dbReference type="Proteomes" id="UP001432322"/>
    </source>
</evidence>
<keyword evidence="2" id="KW-1185">Reference proteome</keyword>
<comment type="caution">
    <text evidence="1">The sequence shown here is derived from an EMBL/GenBank/DDBJ whole genome shotgun (WGS) entry which is preliminary data.</text>
</comment>
<accession>A0AAV5V1W5</accession>
<reference evidence="1" key="1">
    <citation type="submission" date="2023-10" db="EMBL/GenBank/DDBJ databases">
        <title>Genome assembly of Pristionchus species.</title>
        <authorList>
            <person name="Yoshida K."/>
            <person name="Sommer R.J."/>
        </authorList>
    </citation>
    <scope>NUCLEOTIDE SEQUENCE</scope>
    <source>
        <strain evidence="1">RS5133</strain>
    </source>
</reference>
<feature type="non-terminal residue" evidence="1">
    <location>
        <position position="1"/>
    </location>
</feature>
<dbReference type="Proteomes" id="UP001432322">
    <property type="component" value="Unassembled WGS sequence"/>
</dbReference>
<gene>
    <name evidence="1" type="ORF">PFISCL1PPCAC_4038</name>
</gene>
<dbReference type="AlphaFoldDB" id="A0AAV5V1W5"/>
<protein>
    <submittedName>
        <fullName evidence="1">Uncharacterized protein</fullName>
    </submittedName>
</protein>
<evidence type="ECO:0000313" key="1">
    <source>
        <dbReference type="EMBL" id="GMT12741.1"/>
    </source>
</evidence>
<sequence length="95" mass="10879">DNISDLERAFDASNDLPSPRLLVLYGRCAKERAYIIRVAREVMFDRLLEMSLIMVAPTEALYNEAPVRDFLSDISVRNKTSVNINNHYHSPVVLE</sequence>
<dbReference type="EMBL" id="BTSY01000002">
    <property type="protein sequence ID" value="GMT12741.1"/>
    <property type="molecule type" value="Genomic_DNA"/>
</dbReference>
<organism evidence="1 2">
    <name type="scientific">Pristionchus fissidentatus</name>
    <dbReference type="NCBI Taxonomy" id="1538716"/>
    <lineage>
        <taxon>Eukaryota</taxon>
        <taxon>Metazoa</taxon>
        <taxon>Ecdysozoa</taxon>
        <taxon>Nematoda</taxon>
        <taxon>Chromadorea</taxon>
        <taxon>Rhabditida</taxon>
        <taxon>Rhabditina</taxon>
        <taxon>Diplogasteromorpha</taxon>
        <taxon>Diplogasteroidea</taxon>
        <taxon>Neodiplogasteridae</taxon>
        <taxon>Pristionchus</taxon>
    </lineage>
</organism>
<name>A0AAV5V1W5_9BILA</name>